<dbReference type="Pfam" id="PF16524">
    <property type="entry name" value="RisS_PPD"/>
    <property type="match status" value="1"/>
</dbReference>
<dbReference type="InterPro" id="IPR003661">
    <property type="entry name" value="HisK_dim/P_dom"/>
</dbReference>
<dbReference type="InterPro" id="IPR050980">
    <property type="entry name" value="2C_sensor_his_kinase"/>
</dbReference>
<evidence type="ECO:0000256" key="10">
    <source>
        <dbReference type="ARBA" id="ARBA00022777"/>
    </source>
</evidence>
<keyword evidence="19" id="KW-1185">Reference proteome</keyword>
<protein>
    <recommendedName>
        <fullName evidence="3">histidine kinase</fullName>
        <ecNumber evidence="3">2.7.13.3</ecNumber>
    </recommendedName>
</protein>
<dbReference type="InterPro" id="IPR036890">
    <property type="entry name" value="HATPase_C_sf"/>
</dbReference>
<proteinExistence type="predicted"/>
<dbReference type="Gene3D" id="3.30.450.300">
    <property type="entry name" value="Sensor histidine kinase RisS, periplasmic domain"/>
    <property type="match status" value="1"/>
</dbReference>
<comment type="caution">
    <text evidence="18">The sequence shown here is derived from an EMBL/GenBank/DDBJ whole genome shotgun (WGS) entry which is preliminary data.</text>
</comment>
<dbReference type="SUPFAM" id="SSF47384">
    <property type="entry name" value="Homodimeric domain of signal transducing histidine kinase"/>
    <property type="match status" value="1"/>
</dbReference>
<dbReference type="PANTHER" id="PTHR44936">
    <property type="entry name" value="SENSOR PROTEIN CREC"/>
    <property type="match status" value="1"/>
</dbReference>
<evidence type="ECO:0000256" key="7">
    <source>
        <dbReference type="ARBA" id="ARBA00022679"/>
    </source>
</evidence>
<dbReference type="EMBL" id="JAGSPJ010000001">
    <property type="protein sequence ID" value="MBR7798625.1"/>
    <property type="molecule type" value="Genomic_DNA"/>
</dbReference>
<dbReference type="InterPro" id="IPR036097">
    <property type="entry name" value="HisK_dim/P_sf"/>
</dbReference>
<dbReference type="GO" id="GO:0005886">
    <property type="term" value="C:plasma membrane"/>
    <property type="evidence" value="ECO:0007669"/>
    <property type="project" value="UniProtKB-SubCell"/>
</dbReference>
<evidence type="ECO:0000256" key="15">
    <source>
        <dbReference type="SAM" id="Phobius"/>
    </source>
</evidence>
<keyword evidence="8 15" id="KW-0812">Transmembrane</keyword>
<keyword evidence="5" id="KW-0997">Cell inner membrane</keyword>
<dbReference type="SMART" id="SM00304">
    <property type="entry name" value="HAMP"/>
    <property type="match status" value="1"/>
</dbReference>
<comment type="catalytic activity">
    <reaction evidence="1">
        <text>ATP + protein L-histidine = ADP + protein N-phospho-L-histidine.</text>
        <dbReference type="EC" id="2.7.13.3"/>
    </reaction>
</comment>
<dbReference type="InterPro" id="IPR038421">
    <property type="entry name" value="RisS_PPD_sf"/>
</dbReference>
<keyword evidence="13" id="KW-0902">Two-component regulatory system</keyword>
<dbReference type="InterPro" id="IPR003660">
    <property type="entry name" value="HAMP_dom"/>
</dbReference>
<dbReference type="Gene3D" id="6.10.340.10">
    <property type="match status" value="1"/>
</dbReference>
<dbReference type="InterPro" id="IPR032408">
    <property type="entry name" value="RisS_PPD"/>
</dbReference>
<keyword evidence="14 15" id="KW-0472">Membrane</keyword>
<evidence type="ECO:0000256" key="8">
    <source>
        <dbReference type="ARBA" id="ARBA00022692"/>
    </source>
</evidence>
<dbReference type="Gene3D" id="1.10.287.130">
    <property type="match status" value="1"/>
</dbReference>
<evidence type="ECO:0000256" key="6">
    <source>
        <dbReference type="ARBA" id="ARBA00022553"/>
    </source>
</evidence>
<evidence type="ECO:0000256" key="4">
    <source>
        <dbReference type="ARBA" id="ARBA00022475"/>
    </source>
</evidence>
<evidence type="ECO:0000256" key="13">
    <source>
        <dbReference type="ARBA" id="ARBA00023012"/>
    </source>
</evidence>
<evidence type="ECO:0000256" key="14">
    <source>
        <dbReference type="ARBA" id="ARBA00023136"/>
    </source>
</evidence>
<dbReference type="Pfam" id="PF00672">
    <property type="entry name" value="HAMP"/>
    <property type="match status" value="1"/>
</dbReference>
<dbReference type="Pfam" id="PF02518">
    <property type="entry name" value="HATPase_c"/>
    <property type="match status" value="1"/>
</dbReference>
<dbReference type="InterPro" id="IPR003594">
    <property type="entry name" value="HATPase_dom"/>
</dbReference>
<organism evidence="18 19">
    <name type="scientific">Undibacterium fentianense</name>
    <dbReference type="NCBI Taxonomy" id="2828728"/>
    <lineage>
        <taxon>Bacteria</taxon>
        <taxon>Pseudomonadati</taxon>
        <taxon>Pseudomonadota</taxon>
        <taxon>Betaproteobacteria</taxon>
        <taxon>Burkholderiales</taxon>
        <taxon>Oxalobacteraceae</taxon>
        <taxon>Undibacterium</taxon>
    </lineage>
</organism>
<comment type="subcellular location">
    <subcellularLocation>
        <location evidence="2">Cell inner membrane</location>
        <topology evidence="2">Multi-pass membrane protein</topology>
    </subcellularLocation>
</comment>
<dbReference type="SMART" id="SM00388">
    <property type="entry name" value="HisKA"/>
    <property type="match status" value="1"/>
</dbReference>
<keyword evidence="12 15" id="KW-1133">Transmembrane helix</keyword>
<dbReference type="Gene3D" id="3.30.565.10">
    <property type="entry name" value="Histidine kinase-like ATPase, C-terminal domain"/>
    <property type="match status" value="1"/>
</dbReference>
<evidence type="ECO:0000313" key="18">
    <source>
        <dbReference type="EMBL" id="MBR7798625.1"/>
    </source>
</evidence>
<evidence type="ECO:0000256" key="1">
    <source>
        <dbReference type="ARBA" id="ARBA00000085"/>
    </source>
</evidence>
<dbReference type="PANTHER" id="PTHR44936:SF5">
    <property type="entry name" value="SENSOR HISTIDINE KINASE ENVZ"/>
    <property type="match status" value="1"/>
</dbReference>
<keyword evidence="7" id="KW-0808">Transferase</keyword>
<gene>
    <name evidence="18" type="ORF">KDM90_01190</name>
</gene>
<evidence type="ECO:0000256" key="9">
    <source>
        <dbReference type="ARBA" id="ARBA00022741"/>
    </source>
</evidence>
<dbReference type="CDD" id="cd06225">
    <property type="entry name" value="HAMP"/>
    <property type="match status" value="1"/>
</dbReference>
<evidence type="ECO:0000256" key="2">
    <source>
        <dbReference type="ARBA" id="ARBA00004429"/>
    </source>
</evidence>
<accession>A0A941DXN3</accession>
<feature type="transmembrane region" description="Helical" evidence="15">
    <location>
        <begin position="15"/>
        <end position="36"/>
    </location>
</feature>
<dbReference type="CDD" id="cd00082">
    <property type="entry name" value="HisKA"/>
    <property type="match status" value="1"/>
</dbReference>
<dbReference type="GO" id="GO:0000155">
    <property type="term" value="F:phosphorelay sensor kinase activity"/>
    <property type="evidence" value="ECO:0007669"/>
    <property type="project" value="InterPro"/>
</dbReference>
<keyword evidence="9" id="KW-0547">Nucleotide-binding</keyword>
<dbReference type="PROSITE" id="PS50109">
    <property type="entry name" value="HIS_KIN"/>
    <property type="match status" value="1"/>
</dbReference>
<dbReference type="Proteomes" id="UP000678545">
    <property type="component" value="Unassembled WGS sequence"/>
</dbReference>
<dbReference type="InterPro" id="IPR005467">
    <property type="entry name" value="His_kinase_dom"/>
</dbReference>
<dbReference type="AlphaFoldDB" id="A0A941DXN3"/>
<dbReference type="SUPFAM" id="SSF55874">
    <property type="entry name" value="ATPase domain of HSP90 chaperone/DNA topoisomerase II/histidine kinase"/>
    <property type="match status" value="1"/>
</dbReference>
<evidence type="ECO:0000259" key="16">
    <source>
        <dbReference type="PROSITE" id="PS50109"/>
    </source>
</evidence>
<name>A0A941DXN3_9BURK</name>
<sequence length="458" mass="52231">MRNFFQRLAWYNSGLFWRTFLLLAALIVASMSAWFISIKLLERKPRAQQLSGQIISVVTITSAALTHSASDKRRELLIDLARNEGIRIYLLEENDQIEPADENPIFVEIRKLVQQKLGSQTRFAKSVNGEIGFWVSFKIDEDQYWLQLEQDRLQTESGWQFLGWATISMVFALIAAIFISRRINQPLSNLSAAARLLAQGKQPNPLSESGAREIRETNTSFNQMMQDLARIESDRTVILAGISHDLRTPLTRLQLELEMAALDPETRNAMYADLQQMDSIIQQFLDYAKPLHESTFNGIPISELLERICEELRNHPEIELSSEIEPDLYLTGLEIEFQRLVNNLVQNALRYGRRDFNEKVVIEISCMAQNSGPLSGIVLIFRDHGPGVPEHDIPRLLRPFTRGEVARSQANGSGLGLAIVDRIIKRHGGHLKMRNHEQGGLEIRIEFQHGKKMPRLAI</sequence>
<feature type="transmembrane region" description="Helical" evidence="15">
    <location>
        <begin position="161"/>
        <end position="179"/>
    </location>
</feature>
<evidence type="ECO:0000256" key="12">
    <source>
        <dbReference type="ARBA" id="ARBA00022989"/>
    </source>
</evidence>
<reference evidence="18" key="1">
    <citation type="submission" date="2021-04" db="EMBL/GenBank/DDBJ databases">
        <title>novel species isolated from subtropical streams in China.</title>
        <authorList>
            <person name="Lu H."/>
        </authorList>
    </citation>
    <scope>NUCLEOTIDE SEQUENCE</scope>
    <source>
        <strain evidence="18">FT137W</strain>
    </source>
</reference>
<dbReference type="PROSITE" id="PS50885">
    <property type="entry name" value="HAMP"/>
    <property type="match status" value="1"/>
</dbReference>
<dbReference type="Pfam" id="PF00512">
    <property type="entry name" value="HisKA"/>
    <property type="match status" value="1"/>
</dbReference>
<evidence type="ECO:0000259" key="17">
    <source>
        <dbReference type="PROSITE" id="PS50885"/>
    </source>
</evidence>
<feature type="domain" description="HAMP" evidence="17">
    <location>
        <begin position="181"/>
        <end position="233"/>
    </location>
</feature>
<dbReference type="InterPro" id="IPR004358">
    <property type="entry name" value="Sig_transdc_His_kin-like_C"/>
</dbReference>
<keyword evidence="6" id="KW-0597">Phosphoprotein</keyword>
<keyword evidence="10" id="KW-0418">Kinase</keyword>
<feature type="domain" description="Histidine kinase" evidence="16">
    <location>
        <begin position="241"/>
        <end position="451"/>
    </location>
</feature>
<dbReference type="SMART" id="SM00387">
    <property type="entry name" value="HATPase_c"/>
    <property type="match status" value="1"/>
</dbReference>
<evidence type="ECO:0000256" key="11">
    <source>
        <dbReference type="ARBA" id="ARBA00022840"/>
    </source>
</evidence>
<evidence type="ECO:0000256" key="3">
    <source>
        <dbReference type="ARBA" id="ARBA00012438"/>
    </source>
</evidence>
<evidence type="ECO:0000313" key="19">
    <source>
        <dbReference type="Proteomes" id="UP000678545"/>
    </source>
</evidence>
<keyword evidence="11" id="KW-0067">ATP-binding</keyword>
<dbReference type="GO" id="GO:0005524">
    <property type="term" value="F:ATP binding"/>
    <property type="evidence" value="ECO:0007669"/>
    <property type="project" value="UniProtKB-KW"/>
</dbReference>
<evidence type="ECO:0000256" key="5">
    <source>
        <dbReference type="ARBA" id="ARBA00022519"/>
    </source>
</evidence>
<dbReference type="EC" id="2.7.13.3" evidence="3"/>
<keyword evidence="4" id="KW-1003">Cell membrane</keyword>
<dbReference type="PRINTS" id="PR00344">
    <property type="entry name" value="BCTRLSENSOR"/>
</dbReference>